<dbReference type="SUPFAM" id="SSF56300">
    <property type="entry name" value="Metallo-dependent phosphatases"/>
    <property type="match status" value="1"/>
</dbReference>
<protein>
    <submittedName>
        <fullName evidence="3">Ser/Thr protein phosphatase family protein</fullName>
    </submittedName>
</protein>
<gene>
    <name evidence="3" type="ORF">MAC_01782</name>
</gene>
<dbReference type="CDD" id="cd00144">
    <property type="entry name" value="MPP_PPP_family"/>
    <property type="match status" value="1"/>
</dbReference>
<dbReference type="HOGENOM" id="CLU_023125_0_1_1"/>
<reference evidence="3 4" key="1">
    <citation type="journal article" date="2011" name="PLoS Genet.">
        <title>Genome sequencing and comparative transcriptomics of the model entomopathogenic fungi Metarhizium anisopliae and M. acridum.</title>
        <authorList>
            <person name="Gao Q."/>
            <person name="Jin K."/>
            <person name="Ying S.H."/>
            <person name="Zhang Y."/>
            <person name="Xiao G."/>
            <person name="Shang Y."/>
            <person name="Duan Z."/>
            <person name="Hu X."/>
            <person name="Xie X.Q."/>
            <person name="Zhou G."/>
            <person name="Peng G."/>
            <person name="Luo Z."/>
            <person name="Huang W."/>
            <person name="Wang B."/>
            <person name="Fang W."/>
            <person name="Wang S."/>
            <person name="Zhong Y."/>
            <person name="Ma L.J."/>
            <person name="St Leger R.J."/>
            <person name="Zhao G.P."/>
            <person name="Pei Y."/>
            <person name="Feng M.G."/>
            <person name="Xia Y."/>
            <person name="Wang C."/>
        </authorList>
    </citation>
    <scope>NUCLEOTIDE SEQUENCE [LARGE SCALE GENOMIC DNA]</scope>
    <source>
        <strain evidence="3 4">CQMa 102</strain>
    </source>
</reference>
<dbReference type="GO" id="GO:0006798">
    <property type="term" value="P:polyphosphate catabolic process"/>
    <property type="evidence" value="ECO:0007669"/>
    <property type="project" value="TreeGrafter"/>
</dbReference>
<dbReference type="InterPro" id="IPR029052">
    <property type="entry name" value="Metallo-depent_PP-like"/>
</dbReference>
<dbReference type="GeneID" id="19246093"/>
<dbReference type="PANTHER" id="PTHR42850">
    <property type="entry name" value="METALLOPHOSPHOESTERASE"/>
    <property type="match status" value="1"/>
</dbReference>
<dbReference type="GO" id="GO:0005737">
    <property type="term" value="C:cytoplasm"/>
    <property type="evidence" value="ECO:0007669"/>
    <property type="project" value="TreeGrafter"/>
</dbReference>
<proteinExistence type="predicted"/>
<dbReference type="FunCoup" id="E9DVY4">
    <property type="interactions" value="27"/>
</dbReference>
<feature type="region of interest" description="Disordered" evidence="1">
    <location>
        <begin position="131"/>
        <end position="164"/>
    </location>
</feature>
<organism evidence="4">
    <name type="scientific">Metarhizium acridum (strain CQMa 102)</name>
    <dbReference type="NCBI Taxonomy" id="655827"/>
    <lineage>
        <taxon>Eukaryota</taxon>
        <taxon>Fungi</taxon>
        <taxon>Dikarya</taxon>
        <taxon>Ascomycota</taxon>
        <taxon>Pezizomycotina</taxon>
        <taxon>Sordariomycetes</taxon>
        <taxon>Hypocreomycetidae</taxon>
        <taxon>Hypocreales</taxon>
        <taxon>Clavicipitaceae</taxon>
        <taxon>Metarhizium</taxon>
    </lineage>
</organism>
<name>E9DVY4_METAQ</name>
<evidence type="ECO:0000256" key="1">
    <source>
        <dbReference type="SAM" id="MobiDB-lite"/>
    </source>
</evidence>
<evidence type="ECO:0000259" key="2">
    <source>
        <dbReference type="Pfam" id="PF00149"/>
    </source>
</evidence>
<dbReference type="OMA" id="CLYGHQL"/>
<dbReference type="KEGG" id="maw:19246093"/>
<keyword evidence="4" id="KW-1185">Reference proteome</keyword>
<dbReference type="STRING" id="655827.E9DVY4"/>
<sequence>MTAATETSEIYPISTFIHDLPVTLSATLPREAGGAAVAAPPPAPPPGSISARRLIIIGDVHGLRKSLEALLDAVGFDKSQGDEVIFVGDLVSKGPDSGAVIDFAGRIGARGVRGNHDDAVLRAAQRLKMGAGHDCHDDDDDNDGAAEGAGEDRGGKKEKKKRSVSARTAAALSDSQLEYLASLPLMVRITATPSLPGIEQIVVVHAGLVPRVPLEEQPAHAVMHMRSLRAVEGCLVPLEEAGERGWIVEWDAWQEECAGKTMVVFGHDAKRRLQRGKYALGLDTACVYGGKLSAWVVEAGEARVVQVDCADEVDEVRGS</sequence>
<dbReference type="InParanoid" id="E9DVY4"/>
<dbReference type="Gene3D" id="3.60.21.10">
    <property type="match status" value="1"/>
</dbReference>
<dbReference type="OrthoDB" id="10267127at2759"/>
<dbReference type="InterPro" id="IPR050126">
    <property type="entry name" value="Ap4A_hydrolase"/>
</dbReference>
<evidence type="ECO:0000313" key="3">
    <source>
        <dbReference type="EMBL" id="EFY92181.1"/>
    </source>
</evidence>
<dbReference type="AlphaFoldDB" id="E9DVY4"/>
<dbReference type="PANTHER" id="PTHR42850:SF4">
    <property type="entry name" value="ZINC-DEPENDENT ENDOPOLYPHOSPHATASE"/>
    <property type="match status" value="1"/>
</dbReference>
<dbReference type="Proteomes" id="UP000002499">
    <property type="component" value="Unassembled WGS sequence"/>
</dbReference>
<accession>E9DVY4</accession>
<dbReference type="InterPro" id="IPR004843">
    <property type="entry name" value="Calcineurin-like_PHP"/>
</dbReference>
<dbReference type="Pfam" id="PF00149">
    <property type="entry name" value="Metallophos"/>
    <property type="match status" value="1"/>
</dbReference>
<dbReference type="GO" id="GO:0016791">
    <property type="term" value="F:phosphatase activity"/>
    <property type="evidence" value="ECO:0007669"/>
    <property type="project" value="TreeGrafter"/>
</dbReference>
<dbReference type="GO" id="GO:0000298">
    <property type="term" value="F:endopolyphosphatase activity"/>
    <property type="evidence" value="ECO:0007669"/>
    <property type="project" value="TreeGrafter"/>
</dbReference>
<dbReference type="eggNOG" id="KOG0371">
    <property type="taxonomic scope" value="Eukaryota"/>
</dbReference>
<dbReference type="EMBL" id="GL698477">
    <property type="protein sequence ID" value="EFY92181.1"/>
    <property type="molecule type" value="Genomic_DNA"/>
</dbReference>
<feature type="domain" description="Calcineurin-like phosphoesterase" evidence="2">
    <location>
        <begin position="53"/>
        <end position="150"/>
    </location>
</feature>
<evidence type="ECO:0000313" key="4">
    <source>
        <dbReference type="Proteomes" id="UP000002499"/>
    </source>
</evidence>